<evidence type="ECO:0000313" key="8">
    <source>
        <dbReference type="WBParaSite" id="PDA_v2.g23995.t1"/>
    </source>
</evidence>
<dbReference type="Proteomes" id="UP000887578">
    <property type="component" value="Unplaced"/>
</dbReference>
<evidence type="ECO:0000256" key="3">
    <source>
        <dbReference type="ARBA" id="ARBA00022630"/>
    </source>
</evidence>
<dbReference type="GO" id="GO:1903457">
    <property type="term" value="P:lactate catabolic process"/>
    <property type="evidence" value="ECO:0007669"/>
    <property type="project" value="TreeGrafter"/>
</dbReference>
<protein>
    <submittedName>
        <fullName evidence="8">FAD-binding oxidoreductase/transferase type 4 C-terminal domain-containing protein</fullName>
    </submittedName>
</protein>
<evidence type="ECO:0000256" key="1">
    <source>
        <dbReference type="ARBA" id="ARBA00001974"/>
    </source>
</evidence>
<dbReference type="InterPro" id="IPR016164">
    <property type="entry name" value="FAD-linked_Oxase-like_C"/>
</dbReference>
<keyword evidence="7" id="KW-1185">Reference proteome</keyword>
<dbReference type="GO" id="GO:0005739">
    <property type="term" value="C:mitochondrion"/>
    <property type="evidence" value="ECO:0007669"/>
    <property type="project" value="TreeGrafter"/>
</dbReference>
<keyword evidence="3" id="KW-0285">Flavoprotein</keyword>
<feature type="domain" description="FAD-binding oxidoreductase/transferase type 4 C-terminal" evidence="6">
    <location>
        <begin position="2"/>
        <end position="66"/>
    </location>
</feature>
<proteinExistence type="inferred from homology"/>
<sequence>MERISKFSDRLVKRALEAGGTCSGEHGIGIGKKKYLKKELGPIGYNLLQTLKRTLDPNSIMNPGKVIDI</sequence>
<dbReference type="AlphaFoldDB" id="A0A914PYR6"/>
<dbReference type="FunFam" id="1.10.45.10:FF:000001">
    <property type="entry name" value="D-lactate dehydrogenase mitochondrial"/>
    <property type="match status" value="1"/>
</dbReference>
<dbReference type="Gene3D" id="1.10.45.10">
    <property type="entry name" value="Vanillyl-alcohol Oxidase, Chain A, domain 4"/>
    <property type="match status" value="1"/>
</dbReference>
<dbReference type="GO" id="GO:0004458">
    <property type="term" value="F:D-lactate dehydrogenase (cytochrome) activity"/>
    <property type="evidence" value="ECO:0007669"/>
    <property type="project" value="TreeGrafter"/>
</dbReference>
<dbReference type="Pfam" id="PF02913">
    <property type="entry name" value="FAD-oxidase_C"/>
    <property type="match status" value="1"/>
</dbReference>
<dbReference type="InterPro" id="IPR004113">
    <property type="entry name" value="FAD-bd_oxidored_4_C"/>
</dbReference>
<dbReference type="PANTHER" id="PTHR11748">
    <property type="entry name" value="D-LACTATE DEHYDROGENASE"/>
    <property type="match status" value="1"/>
</dbReference>
<evidence type="ECO:0000259" key="6">
    <source>
        <dbReference type="Pfam" id="PF02913"/>
    </source>
</evidence>
<keyword evidence="5" id="KW-0560">Oxidoreductase</keyword>
<dbReference type="WBParaSite" id="PDA_v2.g23995.t1">
    <property type="protein sequence ID" value="PDA_v2.g23995.t1"/>
    <property type="gene ID" value="PDA_v2.g23995"/>
</dbReference>
<comment type="similarity">
    <text evidence="2">Belongs to the FAD-binding oxidoreductase/transferase type 4 family.</text>
</comment>
<dbReference type="PANTHER" id="PTHR11748:SF111">
    <property type="entry name" value="D-LACTATE DEHYDROGENASE, MITOCHONDRIAL-RELATED"/>
    <property type="match status" value="1"/>
</dbReference>
<dbReference type="GO" id="GO:0008720">
    <property type="term" value="F:D-lactate dehydrogenase (NAD+) activity"/>
    <property type="evidence" value="ECO:0007669"/>
    <property type="project" value="TreeGrafter"/>
</dbReference>
<name>A0A914PYR6_9BILA</name>
<evidence type="ECO:0000256" key="2">
    <source>
        <dbReference type="ARBA" id="ARBA00008000"/>
    </source>
</evidence>
<dbReference type="InterPro" id="IPR016171">
    <property type="entry name" value="Vanillyl_alc_oxidase_C-sub2"/>
</dbReference>
<evidence type="ECO:0000256" key="4">
    <source>
        <dbReference type="ARBA" id="ARBA00022827"/>
    </source>
</evidence>
<keyword evidence="4" id="KW-0274">FAD</keyword>
<evidence type="ECO:0000256" key="5">
    <source>
        <dbReference type="ARBA" id="ARBA00023002"/>
    </source>
</evidence>
<reference evidence="8" key="1">
    <citation type="submission" date="2022-11" db="UniProtKB">
        <authorList>
            <consortium name="WormBaseParasite"/>
        </authorList>
    </citation>
    <scope>IDENTIFICATION</scope>
</reference>
<comment type="cofactor">
    <cofactor evidence="1">
        <name>FAD</name>
        <dbReference type="ChEBI" id="CHEBI:57692"/>
    </cofactor>
</comment>
<accession>A0A914PYR6</accession>
<dbReference type="GO" id="GO:0050660">
    <property type="term" value="F:flavin adenine dinucleotide binding"/>
    <property type="evidence" value="ECO:0007669"/>
    <property type="project" value="InterPro"/>
</dbReference>
<dbReference type="SUPFAM" id="SSF55103">
    <property type="entry name" value="FAD-linked oxidases, C-terminal domain"/>
    <property type="match status" value="1"/>
</dbReference>
<organism evidence="7 8">
    <name type="scientific">Panagrolaimus davidi</name>
    <dbReference type="NCBI Taxonomy" id="227884"/>
    <lineage>
        <taxon>Eukaryota</taxon>
        <taxon>Metazoa</taxon>
        <taxon>Ecdysozoa</taxon>
        <taxon>Nematoda</taxon>
        <taxon>Chromadorea</taxon>
        <taxon>Rhabditida</taxon>
        <taxon>Tylenchina</taxon>
        <taxon>Panagrolaimomorpha</taxon>
        <taxon>Panagrolaimoidea</taxon>
        <taxon>Panagrolaimidae</taxon>
        <taxon>Panagrolaimus</taxon>
    </lineage>
</organism>
<evidence type="ECO:0000313" key="7">
    <source>
        <dbReference type="Proteomes" id="UP000887578"/>
    </source>
</evidence>